<dbReference type="InterPro" id="IPR017850">
    <property type="entry name" value="Alkaline_phosphatase_core_sf"/>
</dbReference>
<dbReference type="OrthoDB" id="9777306at2"/>
<dbReference type="PROSITE" id="PS00523">
    <property type="entry name" value="SULFATASE_1"/>
    <property type="match status" value="1"/>
</dbReference>
<comment type="similarity">
    <text evidence="1">Belongs to the sulfatase family.</text>
</comment>
<evidence type="ECO:0000256" key="1">
    <source>
        <dbReference type="ARBA" id="ARBA00008779"/>
    </source>
</evidence>
<dbReference type="InterPro" id="IPR000917">
    <property type="entry name" value="Sulfatase_N"/>
</dbReference>
<evidence type="ECO:0000259" key="5">
    <source>
        <dbReference type="Pfam" id="PF00884"/>
    </source>
</evidence>
<sequence length="522" mass="57732">MGGQVRRGPAGRDPHRPRRGRPAVGAGMARVSQAGGRRPNVLVLMSDEQSWDTLGCTGNLAARTPHLDVLAEHATVFDGSYVPFPLCCPSRTSLWTGLMPRHHHVLGNWRGIAPSLADRGIAAGFSAAGYHTIYTGKWHVPGTTPARMGWRDTSAVPAVLDGRDRGRYIEDYRRYVTDHGYELVPDHIENLTPADLDSLTDPAAPHRASAEIPEEHFLETWQTEQFLAALRRAPDDRPWLAACSFNAPHFPMVVPAPYDRLIDRAAVQLPASFGAGWDSRPAEVRNSKFAQKFTDLDEPGWVEVVAHYLGLCALVDTQVGRILGHLRDAGELDNTIVVYTSDHGDMMGAHRLMEKGHLLHYEEALRVPLLVTHPDAGAARNANLVSMVDVAPTLAELAGVEWWDEHDGRSFASMVGAADAAPTRDYVTAETVLYDLEPDNAHGEHRDPATWDVRTDAINLSVRTPRYRYVFRSCDIDELFDHDHDPYEQVNLAADPSYAETRTQLHDLVTKDVTDVFPALAV</sequence>
<dbReference type="Proteomes" id="UP000295172">
    <property type="component" value="Unassembled WGS sequence"/>
</dbReference>
<gene>
    <name evidence="6" type="ORF">E1218_24815</name>
</gene>
<keyword evidence="2" id="KW-0479">Metal-binding</keyword>
<dbReference type="SUPFAM" id="SSF53649">
    <property type="entry name" value="Alkaline phosphatase-like"/>
    <property type="match status" value="1"/>
</dbReference>
<protein>
    <submittedName>
        <fullName evidence="6">DUF229 domain-containing protein</fullName>
    </submittedName>
</protein>
<dbReference type="PANTHER" id="PTHR45953:SF1">
    <property type="entry name" value="IDURONATE 2-SULFATASE"/>
    <property type="match status" value="1"/>
</dbReference>
<dbReference type="EMBL" id="SMKR01000122">
    <property type="protein sequence ID" value="TDD19002.1"/>
    <property type="molecule type" value="Genomic_DNA"/>
</dbReference>
<name>A0A4R4WJ17_9ACTN</name>
<keyword evidence="7" id="KW-1185">Reference proteome</keyword>
<comment type="caution">
    <text evidence="6">The sequence shown here is derived from an EMBL/GenBank/DDBJ whole genome shotgun (WGS) entry which is preliminary data.</text>
</comment>
<dbReference type="PANTHER" id="PTHR45953">
    <property type="entry name" value="IDURONATE 2-SULFATASE"/>
    <property type="match status" value="1"/>
</dbReference>
<evidence type="ECO:0000313" key="6">
    <source>
        <dbReference type="EMBL" id="TDD19002.1"/>
    </source>
</evidence>
<evidence type="ECO:0000256" key="4">
    <source>
        <dbReference type="SAM" id="MobiDB-lite"/>
    </source>
</evidence>
<proteinExistence type="inferred from homology"/>
<dbReference type="GO" id="GO:0008484">
    <property type="term" value="F:sulfuric ester hydrolase activity"/>
    <property type="evidence" value="ECO:0007669"/>
    <property type="project" value="TreeGrafter"/>
</dbReference>
<reference evidence="6 7" key="1">
    <citation type="submission" date="2019-02" db="EMBL/GenBank/DDBJ databases">
        <title>Draft genome sequences of novel Actinobacteria.</title>
        <authorList>
            <person name="Sahin N."/>
            <person name="Ay H."/>
            <person name="Saygin H."/>
        </authorList>
    </citation>
    <scope>NUCLEOTIDE SEQUENCE [LARGE SCALE GENOMIC DNA]</scope>
    <source>
        <strain evidence="6 7">16K104</strain>
    </source>
</reference>
<evidence type="ECO:0000313" key="7">
    <source>
        <dbReference type="Proteomes" id="UP000295172"/>
    </source>
</evidence>
<evidence type="ECO:0000256" key="2">
    <source>
        <dbReference type="ARBA" id="ARBA00022723"/>
    </source>
</evidence>
<dbReference type="GO" id="GO:0046872">
    <property type="term" value="F:metal ion binding"/>
    <property type="evidence" value="ECO:0007669"/>
    <property type="project" value="UniProtKB-KW"/>
</dbReference>
<dbReference type="InterPro" id="IPR024607">
    <property type="entry name" value="Sulfatase_CS"/>
</dbReference>
<feature type="region of interest" description="Disordered" evidence="4">
    <location>
        <begin position="1"/>
        <end position="33"/>
    </location>
</feature>
<keyword evidence="3" id="KW-0378">Hydrolase</keyword>
<dbReference type="GO" id="GO:0005737">
    <property type="term" value="C:cytoplasm"/>
    <property type="evidence" value="ECO:0007669"/>
    <property type="project" value="TreeGrafter"/>
</dbReference>
<dbReference type="AlphaFoldDB" id="A0A4R4WJ17"/>
<evidence type="ECO:0000256" key="3">
    <source>
        <dbReference type="ARBA" id="ARBA00022801"/>
    </source>
</evidence>
<dbReference type="Gene3D" id="3.40.720.10">
    <property type="entry name" value="Alkaline Phosphatase, subunit A"/>
    <property type="match status" value="1"/>
</dbReference>
<accession>A0A4R4WJ17</accession>
<organism evidence="6 7">
    <name type="scientific">Kribbella turkmenica</name>
    <dbReference type="NCBI Taxonomy" id="2530375"/>
    <lineage>
        <taxon>Bacteria</taxon>
        <taxon>Bacillati</taxon>
        <taxon>Actinomycetota</taxon>
        <taxon>Actinomycetes</taxon>
        <taxon>Propionibacteriales</taxon>
        <taxon>Kribbellaceae</taxon>
        <taxon>Kribbella</taxon>
    </lineage>
</organism>
<dbReference type="Pfam" id="PF00884">
    <property type="entry name" value="Sulfatase"/>
    <property type="match status" value="1"/>
</dbReference>
<feature type="domain" description="Sulfatase N-terminal" evidence="5">
    <location>
        <begin position="39"/>
        <end position="400"/>
    </location>
</feature>